<accession>A0A0B6Z2L2</accession>
<reference evidence="2" key="1">
    <citation type="submission" date="2014-12" db="EMBL/GenBank/DDBJ databases">
        <title>Insight into the proteome of Arion vulgaris.</title>
        <authorList>
            <person name="Aradska J."/>
            <person name="Bulat T."/>
            <person name="Smidak R."/>
            <person name="Sarate P."/>
            <person name="Gangsoo J."/>
            <person name="Sialana F."/>
            <person name="Bilban M."/>
            <person name="Lubec G."/>
        </authorList>
    </citation>
    <scope>NUCLEOTIDE SEQUENCE</scope>
    <source>
        <tissue evidence="2">Skin</tissue>
    </source>
</reference>
<feature type="non-terminal residue" evidence="2">
    <location>
        <position position="1"/>
    </location>
</feature>
<sequence>IQSEDVTEVKQLNIEKTEDDDSQMTVADDDRINNLNQKSDQHKNMQDDFNVFHSFEDNENIYFSDEEFLDFQISTTDFTSSVGPNALISPSVNLNTENNSSGTFCKE</sequence>
<proteinExistence type="predicted"/>
<feature type="region of interest" description="Disordered" evidence="1">
    <location>
        <begin position="84"/>
        <end position="107"/>
    </location>
</feature>
<evidence type="ECO:0000313" key="2">
    <source>
        <dbReference type="EMBL" id="CEK62176.1"/>
    </source>
</evidence>
<gene>
    <name evidence="2" type="primary">ORF44435</name>
</gene>
<evidence type="ECO:0000256" key="1">
    <source>
        <dbReference type="SAM" id="MobiDB-lite"/>
    </source>
</evidence>
<protein>
    <submittedName>
        <fullName evidence="2">Uncharacterized protein</fullName>
    </submittedName>
</protein>
<dbReference type="AlphaFoldDB" id="A0A0B6Z2L2"/>
<feature type="region of interest" description="Disordered" evidence="1">
    <location>
        <begin position="1"/>
        <end position="27"/>
    </location>
</feature>
<feature type="non-terminal residue" evidence="2">
    <location>
        <position position="107"/>
    </location>
</feature>
<organism evidence="2">
    <name type="scientific">Arion vulgaris</name>
    <dbReference type="NCBI Taxonomy" id="1028688"/>
    <lineage>
        <taxon>Eukaryota</taxon>
        <taxon>Metazoa</taxon>
        <taxon>Spiralia</taxon>
        <taxon>Lophotrochozoa</taxon>
        <taxon>Mollusca</taxon>
        <taxon>Gastropoda</taxon>
        <taxon>Heterobranchia</taxon>
        <taxon>Euthyneura</taxon>
        <taxon>Panpulmonata</taxon>
        <taxon>Eupulmonata</taxon>
        <taxon>Stylommatophora</taxon>
        <taxon>Helicina</taxon>
        <taxon>Arionoidea</taxon>
        <taxon>Arionidae</taxon>
        <taxon>Arion</taxon>
    </lineage>
</organism>
<dbReference type="EMBL" id="HACG01015311">
    <property type="protein sequence ID" value="CEK62176.1"/>
    <property type="molecule type" value="Transcribed_RNA"/>
</dbReference>
<name>A0A0B6Z2L2_9EUPU</name>